<dbReference type="EMBL" id="HG810024">
    <property type="protein sequence ID" value="CDN39596.1"/>
    <property type="molecule type" value="Genomic_DNA"/>
</dbReference>
<organism evidence="1">
    <name type="scientific">Bacillus thuringiensis DB27</name>
    <dbReference type="NCBI Taxonomy" id="1431339"/>
    <lineage>
        <taxon>Bacteria</taxon>
        <taxon>Bacillati</taxon>
        <taxon>Bacillota</taxon>
        <taxon>Bacilli</taxon>
        <taxon>Bacillales</taxon>
        <taxon>Bacillaceae</taxon>
        <taxon>Bacillus</taxon>
        <taxon>Bacillus cereus group</taxon>
    </lineage>
</organism>
<proteinExistence type="predicted"/>
<gene>
    <name evidence="1" type="ORF">BTDB27_p000259</name>
</gene>
<reference evidence="1" key="1">
    <citation type="submission" date="2014-01" db="EMBL/GenBank/DDBJ databases">
        <title>Draft genome sequence of highly nematicidal Bacillus thuringiensis DB27.</title>
        <authorList>
            <person name="Iatsenko I."/>
            <person name="Pickard D."/>
            <person name="Corton C."/>
            <person name="Dougan G."/>
            <person name="Sommer R.J."/>
        </authorList>
    </citation>
    <scope>NUCLEOTIDE SEQUENCE [LARGE SCALE GENOMIC DNA]</scope>
    <source>
        <strain evidence="1">DB27</strain>
    </source>
</reference>
<name>W8YMF6_BACTU</name>
<dbReference type="AlphaFoldDB" id="W8YMF6"/>
<sequence>MLSENIQIGHYVDTIQPHVLYQSFLSEIKMEEK</sequence>
<evidence type="ECO:0000313" key="1">
    <source>
        <dbReference type="EMBL" id="CDN39596.1"/>
    </source>
</evidence>
<reference evidence="1" key="2">
    <citation type="submission" date="2014-01" db="EMBL/GenBank/DDBJ databases">
        <authorList>
            <person name="Aslett M."/>
        </authorList>
    </citation>
    <scope>NUCLEOTIDE SEQUENCE [LARGE SCALE GENOMIC DNA]</scope>
    <source>
        <strain evidence="1">DB27</strain>
    </source>
</reference>
<dbReference type="Proteomes" id="UP000030682">
    <property type="component" value="Unassembled WGS sequence"/>
</dbReference>
<accession>W8YMF6</accession>
<protein>
    <submittedName>
        <fullName evidence="1">Uncharacterized protein</fullName>
    </submittedName>
</protein>
<dbReference type="HOGENOM" id="CLU_3380650_0_0_9"/>